<evidence type="ECO:0000313" key="3">
    <source>
        <dbReference type="Proteomes" id="UP000319004"/>
    </source>
</evidence>
<dbReference type="PANTHER" id="PTHR12526">
    <property type="entry name" value="GLYCOSYLTRANSFERASE"/>
    <property type="match status" value="1"/>
</dbReference>
<dbReference type="Proteomes" id="UP000319004">
    <property type="component" value="Chromosome"/>
</dbReference>
<sequence>MNSEILAGEFSRAGHSVRLLTWSAGDDKPDWEFDVVRQPTLSELIAAHRWSDVVYENNICLRLSWPAALFRKRSVIALRTWLSDDLRRNSLRKTAKSMWLRRANGVIAVSDSVRKRCWLPAEVIGNPYRHDVFVESSEIERNGDFVFLGRLVSDKGVDDAIAAFYEIRKTPQGRASTLAIIGDGPDRERLESTVKELGLTDSVTFHGALQGQELVSTLNRFKFIWIPSKWEEPFGNVALEGMACGCIPIASDGGGLPDAVGDAGIVFQRGNLESMIRESLALMQDRSRQQHYRDTAVSHLEKHRPSVVASKYLKTIENSVQLG</sequence>
<organism evidence="2 3">
    <name type="scientific">Stieleria neptunia</name>
    <dbReference type="NCBI Taxonomy" id="2527979"/>
    <lineage>
        <taxon>Bacteria</taxon>
        <taxon>Pseudomonadati</taxon>
        <taxon>Planctomycetota</taxon>
        <taxon>Planctomycetia</taxon>
        <taxon>Pirellulales</taxon>
        <taxon>Pirellulaceae</taxon>
        <taxon>Stieleria</taxon>
    </lineage>
</organism>
<gene>
    <name evidence="2" type="primary">kanF_1</name>
    <name evidence="2" type="ORF">Enr13x_11450</name>
</gene>
<dbReference type="EMBL" id="CP037423">
    <property type="protein sequence ID" value="QDV41307.1"/>
    <property type="molecule type" value="Genomic_DNA"/>
</dbReference>
<dbReference type="InterPro" id="IPR001296">
    <property type="entry name" value="Glyco_trans_1"/>
</dbReference>
<feature type="domain" description="Glycosyl transferase family 1" evidence="1">
    <location>
        <begin position="140"/>
        <end position="295"/>
    </location>
</feature>
<dbReference type="Gene3D" id="3.40.50.2000">
    <property type="entry name" value="Glycogen Phosphorylase B"/>
    <property type="match status" value="2"/>
</dbReference>
<reference evidence="2 3" key="1">
    <citation type="submission" date="2019-03" db="EMBL/GenBank/DDBJ databases">
        <title>Deep-cultivation of Planctomycetes and their phenomic and genomic characterization uncovers novel biology.</title>
        <authorList>
            <person name="Wiegand S."/>
            <person name="Jogler M."/>
            <person name="Boedeker C."/>
            <person name="Pinto D."/>
            <person name="Vollmers J."/>
            <person name="Rivas-Marin E."/>
            <person name="Kohn T."/>
            <person name="Peeters S.H."/>
            <person name="Heuer A."/>
            <person name="Rast P."/>
            <person name="Oberbeckmann S."/>
            <person name="Bunk B."/>
            <person name="Jeske O."/>
            <person name="Meyerdierks A."/>
            <person name="Storesund J.E."/>
            <person name="Kallscheuer N."/>
            <person name="Luecker S."/>
            <person name="Lage O.M."/>
            <person name="Pohl T."/>
            <person name="Merkel B.J."/>
            <person name="Hornburger P."/>
            <person name="Mueller R.-W."/>
            <person name="Bruemmer F."/>
            <person name="Labrenz M."/>
            <person name="Spormann A.M."/>
            <person name="Op den Camp H."/>
            <person name="Overmann J."/>
            <person name="Amann R."/>
            <person name="Jetten M.S.M."/>
            <person name="Mascher T."/>
            <person name="Medema M.H."/>
            <person name="Devos D.P."/>
            <person name="Kaster A.-K."/>
            <person name="Ovreas L."/>
            <person name="Rohde M."/>
            <person name="Galperin M.Y."/>
            <person name="Jogler C."/>
        </authorList>
    </citation>
    <scope>NUCLEOTIDE SEQUENCE [LARGE SCALE GENOMIC DNA]</scope>
    <source>
        <strain evidence="2 3">Enr13</strain>
    </source>
</reference>
<keyword evidence="3" id="KW-1185">Reference proteome</keyword>
<dbReference type="EC" id="2.4.1.284" evidence="2"/>
<dbReference type="KEGG" id="snep:Enr13x_11450"/>
<evidence type="ECO:0000313" key="2">
    <source>
        <dbReference type="EMBL" id="QDV41307.1"/>
    </source>
</evidence>
<protein>
    <submittedName>
        <fullName evidence="2">2-deoxystreptamine glucosyltransferase</fullName>
        <ecNumber evidence="2">2.4.1.284</ecNumber>
    </submittedName>
</protein>
<keyword evidence="2" id="KW-0808">Transferase</keyword>
<dbReference type="Pfam" id="PF00534">
    <property type="entry name" value="Glycos_transf_1"/>
    <property type="match status" value="1"/>
</dbReference>
<dbReference type="PANTHER" id="PTHR12526:SF584">
    <property type="entry name" value="GLYCOSYLTRANSFERASE"/>
    <property type="match status" value="1"/>
</dbReference>
<accession>A0A518HKD0</accession>
<evidence type="ECO:0000259" key="1">
    <source>
        <dbReference type="Pfam" id="PF00534"/>
    </source>
</evidence>
<dbReference type="AlphaFoldDB" id="A0A518HKD0"/>
<keyword evidence="2" id="KW-0328">Glycosyltransferase</keyword>
<name>A0A518HKD0_9BACT</name>
<dbReference type="GO" id="GO:0102318">
    <property type="term" value="F:2-deoxystreptamine glucosyltransferase activity"/>
    <property type="evidence" value="ECO:0007669"/>
    <property type="project" value="UniProtKB-EC"/>
</dbReference>
<proteinExistence type="predicted"/>
<dbReference type="SUPFAM" id="SSF53756">
    <property type="entry name" value="UDP-Glycosyltransferase/glycogen phosphorylase"/>
    <property type="match status" value="1"/>
</dbReference>
<dbReference type="CDD" id="cd03801">
    <property type="entry name" value="GT4_PimA-like"/>
    <property type="match status" value="1"/>
</dbReference>